<accession>A0A3P7DS39</accession>
<sequence length="46" mass="5223">MAHIARPMAHIARLILLRFLCKRSTHPSFVTSSNTFEEGSVRGVKR</sequence>
<organism evidence="1 2">
    <name type="scientific">Wuchereria bancrofti</name>
    <dbReference type="NCBI Taxonomy" id="6293"/>
    <lineage>
        <taxon>Eukaryota</taxon>
        <taxon>Metazoa</taxon>
        <taxon>Ecdysozoa</taxon>
        <taxon>Nematoda</taxon>
        <taxon>Chromadorea</taxon>
        <taxon>Rhabditida</taxon>
        <taxon>Spirurina</taxon>
        <taxon>Spiruromorpha</taxon>
        <taxon>Filarioidea</taxon>
        <taxon>Onchocercidae</taxon>
        <taxon>Wuchereria</taxon>
    </lineage>
</organism>
<evidence type="ECO:0000313" key="2">
    <source>
        <dbReference type="Proteomes" id="UP000270924"/>
    </source>
</evidence>
<protein>
    <submittedName>
        <fullName evidence="1">Uncharacterized protein</fullName>
    </submittedName>
</protein>
<evidence type="ECO:0000313" key="1">
    <source>
        <dbReference type="EMBL" id="VDM09786.1"/>
    </source>
</evidence>
<dbReference type="Proteomes" id="UP000270924">
    <property type="component" value="Unassembled WGS sequence"/>
</dbReference>
<dbReference type="InParanoid" id="A0A3P7DS39"/>
<gene>
    <name evidence="1" type="ORF">WBA_LOCUS3172</name>
</gene>
<name>A0A3P7DS39_WUCBA</name>
<dbReference type="EMBL" id="UYWW01001021">
    <property type="protein sequence ID" value="VDM09786.1"/>
    <property type="molecule type" value="Genomic_DNA"/>
</dbReference>
<proteinExistence type="predicted"/>
<dbReference type="AlphaFoldDB" id="A0A3P7DS39"/>
<keyword evidence="2" id="KW-1185">Reference proteome</keyword>
<reference evidence="1 2" key="1">
    <citation type="submission" date="2018-11" db="EMBL/GenBank/DDBJ databases">
        <authorList>
            <consortium name="Pathogen Informatics"/>
        </authorList>
    </citation>
    <scope>NUCLEOTIDE SEQUENCE [LARGE SCALE GENOMIC DNA]</scope>
</reference>